<keyword evidence="6" id="KW-1185">Reference proteome</keyword>
<dbReference type="GO" id="GO:0000160">
    <property type="term" value="P:phosphorelay signal transduction system"/>
    <property type="evidence" value="ECO:0007669"/>
    <property type="project" value="InterPro"/>
</dbReference>
<dbReference type="InterPro" id="IPR050595">
    <property type="entry name" value="Bact_response_regulator"/>
</dbReference>
<dbReference type="PANTHER" id="PTHR44591">
    <property type="entry name" value="STRESS RESPONSE REGULATOR PROTEIN 1"/>
    <property type="match status" value="1"/>
</dbReference>
<evidence type="ECO:0000313" key="4">
    <source>
        <dbReference type="EMBL" id="MBR0562696.1"/>
    </source>
</evidence>
<dbReference type="RefSeq" id="WP_211926636.1">
    <property type="nucleotide sequence ID" value="NZ_JAGQFT020000002.1"/>
</dbReference>
<gene>
    <name evidence="5" type="ORF">KB893_003935</name>
    <name evidence="4" type="ORF">KB893_09225</name>
</gene>
<dbReference type="EMBL" id="JAGQFT010000069">
    <property type="protein sequence ID" value="MBR0562696.1"/>
    <property type="molecule type" value="Genomic_DNA"/>
</dbReference>
<evidence type="ECO:0000313" key="5">
    <source>
        <dbReference type="EMBL" id="MBS7456284.1"/>
    </source>
</evidence>
<dbReference type="SUPFAM" id="SSF52172">
    <property type="entry name" value="CheY-like"/>
    <property type="match status" value="1"/>
</dbReference>
<evidence type="ECO:0000313" key="6">
    <source>
        <dbReference type="Proteomes" id="UP000675747"/>
    </source>
</evidence>
<dbReference type="PANTHER" id="PTHR44591:SF24">
    <property type="entry name" value="PROTEIN-GLUTAMATE METHYLESTERASE_PROTEIN-GLUTAMINE GLUTAMINASE 1"/>
    <property type="match status" value="1"/>
</dbReference>
<protein>
    <submittedName>
        <fullName evidence="4">Response regulator</fullName>
    </submittedName>
</protein>
<organism evidence="4">
    <name type="scientific">Coralloluteibacterium stylophorae</name>
    <dbReference type="NCBI Taxonomy" id="1776034"/>
    <lineage>
        <taxon>Bacteria</taxon>
        <taxon>Pseudomonadati</taxon>
        <taxon>Pseudomonadota</taxon>
        <taxon>Gammaproteobacteria</taxon>
        <taxon>Lysobacterales</taxon>
        <taxon>Lysobacteraceae</taxon>
        <taxon>Coralloluteibacterium</taxon>
    </lineage>
</organism>
<dbReference type="EMBL" id="JAGQFT020000002">
    <property type="protein sequence ID" value="MBS7456284.1"/>
    <property type="molecule type" value="Genomic_DNA"/>
</dbReference>
<name>A0A8J7VVI0_9GAMM</name>
<dbReference type="AlphaFoldDB" id="A0A8J7VVI0"/>
<evidence type="ECO:0000259" key="3">
    <source>
        <dbReference type="PROSITE" id="PS50110"/>
    </source>
</evidence>
<keyword evidence="1 2" id="KW-0597">Phosphoprotein</keyword>
<dbReference type="PROSITE" id="PS50110">
    <property type="entry name" value="RESPONSE_REGULATORY"/>
    <property type="match status" value="1"/>
</dbReference>
<comment type="caution">
    <text evidence="4">The sequence shown here is derived from an EMBL/GenBank/DDBJ whole genome shotgun (WGS) entry which is preliminary data.</text>
</comment>
<reference evidence="4" key="2">
    <citation type="submission" date="2021-04" db="EMBL/GenBank/DDBJ databases">
        <authorList>
            <person name="Karlyshev A.V."/>
        </authorList>
    </citation>
    <scope>NUCLEOTIDE SEQUENCE</scope>
    <source>
        <strain evidence="4">LMG 29479</strain>
    </source>
</reference>
<evidence type="ECO:0000256" key="2">
    <source>
        <dbReference type="PROSITE-ProRule" id="PRU00169"/>
    </source>
</evidence>
<dbReference type="SMART" id="SM00448">
    <property type="entry name" value="REC"/>
    <property type="match status" value="1"/>
</dbReference>
<dbReference type="Gene3D" id="3.40.50.2300">
    <property type="match status" value="1"/>
</dbReference>
<feature type="modified residue" description="4-aspartylphosphate" evidence="2">
    <location>
        <position position="57"/>
    </location>
</feature>
<sequence>MSDRPRRILLVEDEPLVAMLEQEMLTEAGYEVVGPFSRLARAREAARSEAIDAATLDVNLFGEFVYPVAEILAVRGIPFAFLSGYGADAGGAFPDAPVLSKPFGSELLLQTIQGMLRQRMASG</sequence>
<dbReference type="InterPro" id="IPR011006">
    <property type="entry name" value="CheY-like_superfamily"/>
</dbReference>
<accession>A0A8J7VVI0</accession>
<feature type="domain" description="Response regulatory" evidence="3">
    <location>
        <begin position="7"/>
        <end position="116"/>
    </location>
</feature>
<dbReference type="InterPro" id="IPR001789">
    <property type="entry name" value="Sig_transdc_resp-reg_receiver"/>
</dbReference>
<evidence type="ECO:0000256" key="1">
    <source>
        <dbReference type="ARBA" id="ARBA00022553"/>
    </source>
</evidence>
<dbReference type="Proteomes" id="UP000675747">
    <property type="component" value="Unassembled WGS sequence"/>
</dbReference>
<reference evidence="5 6" key="1">
    <citation type="journal article" date="2021" name="Microbiol. Resour. Announc.">
        <title>Draft Genome Sequence of Coralloluteibacterium stylophorae LMG 29479T.</title>
        <authorList>
            <person name="Karlyshev A.V."/>
            <person name="Kudryashova E.B."/>
            <person name="Ariskina E.V."/>
            <person name="Conroy A.P."/>
            <person name="Abidueva E.Y."/>
        </authorList>
    </citation>
    <scope>NUCLEOTIDE SEQUENCE [LARGE SCALE GENOMIC DNA]</scope>
    <source>
        <strain evidence="5 6">LMG 29479</strain>
    </source>
</reference>
<proteinExistence type="predicted"/>